<dbReference type="SUPFAM" id="SSF56784">
    <property type="entry name" value="HAD-like"/>
    <property type="match status" value="1"/>
</dbReference>
<dbReference type="Pfam" id="PF13344">
    <property type="entry name" value="Hydrolase_6"/>
    <property type="match status" value="1"/>
</dbReference>
<proteinExistence type="predicted"/>
<dbReference type="EMBL" id="MU253898">
    <property type="protein sequence ID" value="KAG9244551.1"/>
    <property type="molecule type" value="Genomic_DNA"/>
</dbReference>
<dbReference type="OrthoDB" id="10251048at2759"/>
<dbReference type="GO" id="GO:0046474">
    <property type="term" value="P:glycerophospholipid biosynthetic process"/>
    <property type="evidence" value="ECO:0007669"/>
    <property type="project" value="TreeGrafter"/>
</dbReference>
<dbReference type="Gene3D" id="3.40.50.1000">
    <property type="entry name" value="HAD superfamily/HAD-like"/>
    <property type="match status" value="2"/>
</dbReference>
<dbReference type="InterPro" id="IPR006357">
    <property type="entry name" value="HAD-SF_hydro_IIA"/>
</dbReference>
<sequence>MSPSLEVKEYLATAAPIAKVPNFAFAFDIDGVLYRSGTVIPGAKEALRYLYDNNIPFILLTNSGGKHESDRVLELSKKFGVSISEENFVQSHTPFKTLAEGSGSLADKTILVAGGDEGKCRVVAEQYGFKSVVTPGDLLIGHPEIWPFNQVFTMDYYRGHTRTLPCRINFEDSSKSLQIHAIFVFSSPRDWGLDTQVIVDVLTSRQGILGTRSVKNGDTSLANNGWQQDGQPTLYFSHSDLEWSTSYNIPRFGLGAFESCLEGVWSNLTDGQKLKRIAIGKPAFGTYDFAEKHLIKYRNELLGRRAGKKQSSPPLQRVFMVGDNPQSDIAGANNFNSPRGVDWTSILVNTGVHTTGSVPAHIPDVNVDDVLGAVKWALKQQGWIGLED</sequence>
<dbReference type="PANTHER" id="PTHR14269">
    <property type="entry name" value="CDP-DIACYLGLYCEROL--GLYCEROL-3-PHOSPHATE 3-PHOSPHATIDYLTRANSFERASE-RELATED"/>
    <property type="match status" value="1"/>
</dbReference>
<accession>A0A9P7Z3D0</accession>
<dbReference type="PANTHER" id="PTHR14269:SF57">
    <property type="entry name" value="SUPERFAMILY HYDROLASE, PUTATIVE (AFU_ORTHOLOGUE AFUA_2G02580)-RELATED"/>
    <property type="match status" value="1"/>
</dbReference>
<reference evidence="1" key="1">
    <citation type="journal article" date="2021" name="IMA Fungus">
        <title>Genomic characterization of three marine fungi, including Emericellopsis atlantica sp. nov. with signatures of a generalist lifestyle and marine biomass degradation.</title>
        <authorList>
            <person name="Hagestad O.C."/>
            <person name="Hou L."/>
            <person name="Andersen J.H."/>
            <person name="Hansen E.H."/>
            <person name="Altermark B."/>
            <person name="Li C."/>
            <person name="Kuhnert E."/>
            <person name="Cox R.J."/>
            <person name="Crous P.W."/>
            <person name="Spatafora J.W."/>
            <person name="Lail K."/>
            <person name="Amirebrahimi M."/>
            <person name="Lipzen A."/>
            <person name="Pangilinan J."/>
            <person name="Andreopoulos W."/>
            <person name="Hayes R.D."/>
            <person name="Ng V."/>
            <person name="Grigoriev I.V."/>
            <person name="Jackson S.A."/>
            <person name="Sutton T.D.S."/>
            <person name="Dobson A.D.W."/>
            <person name="Rama T."/>
        </authorList>
    </citation>
    <scope>NUCLEOTIDE SEQUENCE</scope>
    <source>
        <strain evidence="1">TRa3180A</strain>
    </source>
</reference>
<dbReference type="InterPro" id="IPR023214">
    <property type="entry name" value="HAD_sf"/>
</dbReference>
<dbReference type="InterPro" id="IPR050324">
    <property type="entry name" value="CDP-alcohol_PTase-I"/>
</dbReference>
<gene>
    <name evidence="1" type="ORF">BJ878DRAFT_421147</name>
</gene>
<protein>
    <submittedName>
        <fullName evidence="1">HAD-like domain-containing protein</fullName>
    </submittedName>
</protein>
<dbReference type="Pfam" id="PF13242">
    <property type="entry name" value="Hydrolase_like"/>
    <property type="match status" value="1"/>
</dbReference>
<comment type="caution">
    <text evidence="1">The sequence shown here is derived from an EMBL/GenBank/DDBJ whole genome shotgun (WGS) entry which is preliminary data.</text>
</comment>
<dbReference type="Proteomes" id="UP000887226">
    <property type="component" value="Unassembled WGS sequence"/>
</dbReference>
<dbReference type="InterPro" id="IPR006353">
    <property type="entry name" value="HAD-SF_hydro_IIA_CECR5"/>
</dbReference>
<dbReference type="GO" id="GO:0005739">
    <property type="term" value="C:mitochondrion"/>
    <property type="evidence" value="ECO:0007669"/>
    <property type="project" value="TreeGrafter"/>
</dbReference>
<name>A0A9P7Z3D0_9HELO</name>
<evidence type="ECO:0000313" key="1">
    <source>
        <dbReference type="EMBL" id="KAG9244551.1"/>
    </source>
</evidence>
<dbReference type="NCBIfam" id="TIGR01456">
    <property type="entry name" value="CECR5"/>
    <property type="match status" value="1"/>
</dbReference>
<organism evidence="1 2">
    <name type="scientific">Calycina marina</name>
    <dbReference type="NCBI Taxonomy" id="1763456"/>
    <lineage>
        <taxon>Eukaryota</taxon>
        <taxon>Fungi</taxon>
        <taxon>Dikarya</taxon>
        <taxon>Ascomycota</taxon>
        <taxon>Pezizomycotina</taxon>
        <taxon>Leotiomycetes</taxon>
        <taxon>Helotiales</taxon>
        <taxon>Pezizellaceae</taxon>
        <taxon>Calycina</taxon>
    </lineage>
</organism>
<dbReference type="AlphaFoldDB" id="A0A9P7Z3D0"/>
<dbReference type="NCBIfam" id="TIGR01460">
    <property type="entry name" value="HAD-SF-IIA"/>
    <property type="match status" value="1"/>
</dbReference>
<keyword evidence="2" id="KW-1185">Reference proteome</keyword>
<evidence type="ECO:0000313" key="2">
    <source>
        <dbReference type="Proteomes" id="UP000887226"/>
    </source>
</evidence>
<dbReference type="InterPro" id="IPR036412">
    <property type="entry name" value="HAD-like_sf"/>
</dbReference>